<feature type="transmembrane region" description="Helical" evidence="2">
    <location>
        <begin position="137"/>
        <end position="154"/>
    </location>
</feature>
<evidence type="ECO:0000313" key="4">
    <source>
        <dbReference type="EMBL" id="SMF26855.1"/>
    </source>
</evidence>
<dbReference type="STRING" id="1513793.SAMN06296036_108174"/>
<sequence>MLGVLHRAERYGERLAATVGITSDSYPTREDHWFAKIAFIFTNIGLIIAIVYMVFYIFIGAIESAYSVGILSIVLFFSNFLFKSYSVFTARMNMIATGLGLAGVCLHTGGIYATTAVWLVGVTPGLTALLFRRAKEIVWLTILALVLYGALFIVQATGYDTDRLGLERMGTDLFQFLTFSLFGVFIAFSLGYFSISQSHLSAMLQKKQDDLQLAIANLRAIFSSIDQAILNISEGQVLQGEQPEKLLKLCGENITRLDHFLERTSLSNEKRRQALDSLELCIGESDFQFEINRDHLPMQVNYRMKDETQKRFLLQWSPIVHEDRIKSVLLVIQDVTQLEKVKQVAEERERKHEFMNLLLENHDKSLDLKMTNLKSLGQTIKNCIDDQQMSRLKNQLHTLKGNARQVGLLEVSQMVHHIEELFDGEADQALRESGELLHTLKEYFELYERFFKSDMKQQTDLLDQCFAEIAKVAPQSKLLVQLENYTSIELQGIIEAIESEAIQIASSRGLAQTRIICNHPELMIPKALQHVIYNSLGHLMRNPLAHGFLSKDERMERGKAAQGTIRIDADWNQNGFHLVYSDDGEGLDLQKIVNRYNQSTEQASLSNLERVAELVFEERFSTASTVDDIAGRGVGLAAVKQELTDLDGTIDAVLGEPDDKQCCVIQFRIHIRHDRIG</sequence>
<dbReference type="RefSeq" id="WP_159455342.1">
    <property type="nucleotide sequence ID" value="NZ_SLZT01000008.1"/>
</dbReference>
<evidence type="ECO:0000313" key="5">
    <source>
        <dbReference type="Proteomes" id="UP000192907"/>
    </source>
</evidence>
<dbReference type="Proteomes" id="UP000192907">
    <property type="component" value="Unassembled WGS sequence"/>
</dbReference>
<dbReference type="InterPro" id="IPR036890">
    <property type="entry name" value="HATPase_C_sf"/>
</dbReference>
<keyword evidence="1" id="KW-0597">Phosphoprotein</keyword>
<evidence type="ECO:0000259" key="3">
    <source>
        <dbReference type="PROSITE" id="PS50894"/>
    </source>
</evidence>
<dbReference type="Pfam" id="PF02518">
    <property type="entry name" value="HATPase_c"/>
    <property type="match status" value="1"/>
</dbReference>
<dbReference type="EMBL" id="FWZT01000008">
    <property type="protein sequence ID" value="SMF26855.1"/>
    <property type="molecule type" value="Genomic_DNA"/>
</dbReference>
<dbReference type="Gene3D" id="3.30.565.10">
    <property type="entry name" value="Histidine kinase-like ATPase, C-terminal domain"/>
    <property type="match status" value="1"/>
</dbReference>
<protein>
    <submittedName>
        <fullName evidence="4">Hpt domain-containing protein</fullName>
    </submittedName>
</protein>
<dbReference type="PROSITE" id="PS50894">
    <property type="entry name" value="HPT"/>
    <property type="match status" value="1"/>
</dbReference>
<dbReference type="InterPro" id="IPR003594">
    <property type="entry name" value="HATPase_dom"/>
</dbReference>
<dbReference type="GO" id="GO:0004672">
    <property type="term" value="F:protein kinase activity"/>
    <property type="evidence" value="ECO:0007669"/>
    <property type="project" value="UniProtKB-ARBA"/>
</dbReference>
<dbReference type="GO" id="GO:0000160">
    <property type="term" value="P:phosphorelay signal transduction system"/>
    <property type="evidence" value="ECO:0007669"/>
    <property type="project" value="InterPro"/>
</dbReference>
<keyword evidence="2" id="KW-0812">Transmembrane</keyword>
<dbReference type="Gene3D" id="1.20.120.160">
    <property type="entry name" value="HPT domain"/>
    <property type="match status" value="1"/>
</dbReference>
<evidence type="ECO:0000256" key="1">
    <source>
        <dbReference type="PROSITE-ProRule" id="PRU00110"/>
    </source>
</evidence>
<dbReference type="SUPFAM" id="SSF47226">
    <property type="entry name" value="Histidine-containing phosphotransfer domain, HPT domain"/>
    <property type="match status" value="1"/>
</dbReference>
<feature type="transmembrane region" description="Helical" evidence="2">
    <location>
        <begin position="65"/>
        <end position="82"/>
    </location>
</feature>
<dbReference type="PANTHER" id="PTHR43395">
    <property type="entry name" value="SENSOR HISTIDINE KINASE CHEA"/>
    <property type="match status" value="1"/>
</dbReference>
<proteinExistence type="predicted"/>
<feature type="transmembrane region" description="Helical" evidence="2">
    <location>
        <begin position="174"/>
        <end position="195"/>
    </location>
</feature>
<dbReference type="Pfam" id="PF01627">
    <property type="entry name" value="Hpt"/>
    <property type="match status" value="1"/>
</dbReference>
<dbReference type="AlphaFoldDB" id="A0A1Y6BTL8"/>
<dbReference type="InterPro" id="IPR036641">
    <property type="entry name" value="HPT_dom_sf"/>
</dbReference>
<dbReference type="SUPFAM" id="SSF55874">
    <property type="entry name" value="ATPase domain of HSP90 chaperone/DNA topoisomerase II/histidine kinase"/>
    <property type="match status" value="1"/>
</dbReference>
<accession>A0A1Y6BTL8</accession>
<keyword evidence="2" id="KW-1133">Transmembrane helix</keyword>
<reference evidence="5" key="1">
    <citation type="submission" date="2017-04" db="EMBL/GenBank/DDBJ databases">
        <authorList>
            <person name="Varghese N."/>
            <person name="Submissions S."/>
        </authorList>
    </citation>
    <scope>NUCLEOTIDE SEQUENCE [LARGE SCALE GENOMIC DNA]</scope>
    <source>
        <strain evidence="5">RKEM611</strain>
    </source>
</reference>
<keyword evidence="2" id="KW-0472">Membrane</keyword>
<feature type="transmembrane region" description="Helical" evidence="2">
    <location>
        <begin position="37"/>
        <end position="59"/>
    </location>
</feature>
<gene>
    <name evidence="4" type="ORF">SAMN06296036_108174</name>
</gene>
<keyword evidence="5" id="KW-1185">Reference proteome</keyword>
<name>A0A1Y6BTL8_9BACT</name>
<dbReference type="InterPro" id="IPR051315">
    <property type="entry name" value="Bact_Chemotaxis_CheA"/>
</dbReference>
<dbReference type="PANTHER" id="PTHR43395:SF1">
    <property type="entry name" value="CHEMOTAXIS PROTEIN CHEA"/>
    <property type="match status" value="1"/>
</dbReference>
<dbReference type="SMART" id="SM00387">
    <property type="entry name" value="HATPase_c"/>
    <property type="match status" value="1"/>
</dbReference>
<feature type="domain" description="HPt" evidence="3">
    <location>
        <begin position="347"/>
        <end position="454"/>
    </location>
</feature>
<dbReference type="InterPro" id="IPR008207">
    <property type="entry name" value="Sig_transdc_His_kin_Hpt_dom"/>
</dbReference>
<evidence type="ECO:0000256" key="2">
    <source>
        <dbReference type="SAM" id="Phobius"/>
    </source>
</evidence>
<feature type="modified residue" description="Phosphohistidine" evidence="1">
    <location>
        <position position="397"/>
    </location>
</feature>
<organism evidence="4 5">
    <name type="scientific">Pseudobacteriovorax antillogorgiicola</name>
    <dbReference type="NCBI Taxonomy" id="1513793"/>
    <lineage>
        <taxon>Bacteria</taxon>
        <taxon>Pseudomonadati</taxon>
        <taxon>Bdellovibrionota</taxon>
        <taxon>Oligoflexia</taxon>
        <taxon>Oligoflexales</taxon>
        <taxon>Pseudobacteriovoracaceae</taxon>
        <taxon>Pseudobacteriovorax</taxon>
    </lineage>
</organism>